<dbReference type="AlphaFoldDB" id="A0A553P623"/>
<evidence type="ECO:0000256" key="7">
    <source>
        <dbReference type="ARBA" id="ARBA00022958"/>
    </source>
</evidence>
<dbReference type="GO" id="GO:0005886">
    <property type="term" value="C:plasma membrane"/>
    <property type="evidence" value="ECO:0007669"/>
    <property type="project" value="TreeGrafter"/>
</dbReference>
<dbReference type="GO" id="GO:0022841">
    <property type="term" value="F:potassium ion leak channel activity"/>
    <property type="evidence" value="ECO:0007669"/>
    <property type="project" value="TreeGrafter"/>
</dbReference>
<feature type="transmembrane region" description="Helical" evidence="14">
    <location>
        <begin position="288"/>
        <end position="312"/>
    </location>
</feature>
<sequence length="404" mass="46329">MARKCQFNIPKKFEPHLAQIKKVFNHLGLYLGLILYTAVGAWIFILIEHPVEREKMDTLQTLLNSERKNFLNLVYNLTSQLDVSSSDNIDLYSEETIKSMLLATNSFRPHWQNHEFHSLEKVVKKLDSALLDYEKTVAVAAGEGINMTSKLGTYKWTYVQSVFFTSTIITTVGYGHIAPSTVGGRVFCILFAIIGIPFTLSVIADVGQITATLISVVWAKSKPVVCPLIERIREQVKKYMKRKRTPRPRLTDNDDDDGNALEESDDPSEDEEEDPMESSFFFVDSDNAAYMMFSMIYILLGLAITSTIIELVRRQYAESWSKMQELRAQIQAQLKLADHLRKMAEQGKDLEGMDVDLEELRRNLEKFKKGRLGKFFGDFNIDDLDWINKRKVKAVTIFFYETSV</sequence>
<gene>
    <name evidence="16" type="ORF">TCAL_08800</name>
</gene>
<keyword evidence="17" id="KW-1185">Reference proteome</keyword>
<dbReference type="GO" id="GO:0030322">
    <property type="term" value="P:stabilization of membrane potential"/>
    <property type="evidence" value="ECO:0007669"/>
    <property type="project" value="TreeGrafter"/>
</dbReference>
<evidence type="ECO:0000313" key="17">
    <source>
        <dbReference type="Proteomes" id="UP000318571"/>
    </source>
</evidence>
<dbReference type="PANTHER" id="PTHR11003">
    <property type="entry name" value="POTASSIUM CHANNEL, SUBFAMILY K"/>
    <property type="match status" value="1"/>
</dbReference>
<evidence type="ECO:0000256" key="6">
    <source>
        <dbReference type="ARBA" id="ARBA00022826"/>
    </source>
</evidence>
<keyword evidence="8 14" id="KW-1133">Transmembrane helix</keyword>
<feature type="transmembrane region" description="Helical" evidence="14">
    <location>
        <begin position="27"/>
        <end position="47"/>
    </location>
</feature>
<keyword evidence="6" id="KW-0631">Potassium channel</keyword>
<keyword evidence="5 14" id="KW-0812">Transmembrane</keyword>
<dbReference type="OMA" id="RCEFFER"/>
<keyword evidence="7" id="KW-0630">Potassium</keyword>
<proteinExistence type="inferred from homology"/>
<feature type="domain" description="Potassium channel" evidence="15">
    <location>
        <begin position="152"/>
        <end position="209"/>
    </location>
</feature>
<evidence type="ECO:0000256" key="5">
    <source>
        <dbReference type="ARBA" id="ARBA00022692"/>
    </source>
</evidence>
<dbReference type="STRING" id="6832.A0A553P623"/>
<evidence type="ECO:0000256" key="3">
    <source>
        <dbReference type="ARBA" id="ARBA00022448"/>
    </source>
</evidence>
<feature type="transmembrane region" description="Helical" evidence="14">
    <location>
        <begin position="186"/>
        <end position="204"/>
    </location>
</feature>
<feature type="coiled-coil region" evidence="12">
    <location>
        <begin position="323"/>
        <end position="370"/>
    </location>
</feature>
<keyword evidence="9" id="KW-0406">Ion transport</keyword>
<protein>
    <recommendedName>
        <fullName evidence="15">Potassium channel domain-containing protein</fullName>
    </recommendedName>
</protein>
<dbReference type="SUPFAM" id="SSF81324">
    <property type="entry name" value="Voltage-gated potassium channels"/>
    <property type="match status" value="1"/>
</dbReference>
<keyword evidence="3" id="KW-0813">Transport</keyword>
<comment type="caution">
    <text evidence="16">The sequence shown here is derived from an EMBL/GenBank/DDBJ whole genome shotgun (WGS) entry which is preliminary data.</text>
</comment>
<dbReference type="GO" id="GO:0015271">
    <property type="term" value="F:outward rectifier potassium channel activity"/>
    <property type="evidence" value="ECO:0007669"/>
    <property type="project" value="TreeGrafter"/>
</dbReference>
<keyword evidence="12" id="KW-0175">Coiled coil</keyword>
<evidence type="ECO:0000256" key="12">
    <source>
        <dbReference type="SAM" id="Coils"/>
    </source>
</evidence>
<evidence type="ECO:0000256" key="14">
    <source>
        <dbReference type="SAM" id="Phobius"/>
    </source>
</evidence>
<dbReference type="PANTHER" id="PTHR11003:SF334">
    <property type="entry name" value="FI03418P"/>
    <property type="match status" value="1"/>
</dbReference>
<evidence type="ECO:0000256" key="4">
    <source>
        <dbReference type="ARBA" id="ARBA00022538"/>
    </source>
</evidence>
<evidence type="ECO:0000313" key="16">
    <source>
        <dbReference type="EMBL" id="TRY73133.1"/>
    </source>
</evidence>
<evidence type="ECO:0000256" key="2">
    <source>
        <dbReference type="ARBA" id="ARBA00006666"/>
    </source>
</evidence>
<organism evidence="16 17">
    <name type="scientific">Tigriopus californicus</name>
    <name type="common">Marine copepod</name>
    <dbReference type="NCBI Taxonomy" id="6832"/>
    <lineage>
        <taxon>Eukaryota</taxon>
        <taxon>Metazoa</taxon>
        <taxon>Ecdysozoa</taxon>
        <taxon>Arthropoda</taxon>
        <taxon>Crustacea</taxon>
        <taxon>Multicrustacea</taxon>
        <taxon>Hexanauplia</taxon>
        <taxon>Copepoda</taxon>
        <taxon>Harpacticoida</taxon>
        <taxon>Harpacticidae</taxon>
        <taxon>Tigriopus</taxon>
    </lineage>
</organism>
<dbReference type="InterPro" id="IPR013099">
    <property type="entry name" value="K_chnl_dom"/>
</dbReference>
<evidence type="ECO:0000256" key="8">
    <source>
        <dbReference type="ARBA" id="ARBA00022989"/>
    </source>
</evidence>
<dbReference type="InterPro" id="IPR003280">
    <property type="entry name" value="2pore_dom_K_chnl"/>
</dbReference>
<keyword evidence="10 14" id="KW-0472">Membrane</keyword>
<evidence type="ECO:0000256" key="9">
    <source>
        <dbReference type="ARBA" id="ARBA00023065"/>
    </source>
</evidence>
<dbReference type="Pfam" id="PF07885">
    <property type="entry name" value="Ion_trans_2"/>
    <property type="match status" value="1"/>
</dbReference>
<evidence type="ECO:0000256" key="13">
    <source>
        <dbReference type="SAM" id="MobiDB-lite"/>
    </source>
</evidence>
<dbReference type="Proteomes" id="UP000318571">
    <property type="component" value="Chromosome 3"/>
</dbReference>
<dbReference type="Gene3D" id="1.10.287.70">
    <property type="match status" value="2"/>
</dbReference>
<comment type="subcellular location">
    <subcellularLocation>
        <location evidence="1">Membrane</location>
        <topology evidence="1">Multi-pass membrane protein</topology>
    </subcellularLocation>
</comment>
<comment type="similarity">
    <text evidence="2">Belongs to the two pore domain potassium channel (TC 1.A.1.8) family.</text>
</comment>
<feature type="transmembrane region" description="Helical" evidence="14">
    <location>
        <begin position="156"/>
        <end position="174"/>
    </location>
</feature>
<evidence type="ECO:0000256" key="10">
    <source>
        <dbReference type="ARBA" id="ARBA00023136"/>
    </source>
</evidence>
<reference evidence="16 17" key="1">
    <citation type="journal article" date="2018" name="Nat. Ecol. Evol.">
        <title>Genomic signatures of mitonuclear coevolution across populations of Tigriopus californicus.</title>
        <authorList>
            <person name="Barreto F.S."/>
            <person name="Watson E.T."/>
            <person name="Lima T.G."/>
            <person name="Willett C.S."/>
            <person name="Edmands S."/>
            <person name="Li W."/>
            <person name="Burton R.S."/>
        </authorList>
    </citation>
    <scope>NUCLEOTIDE SEQUENCE [LARGE SCALE GENOMIC DNA]</scope>
    <source>
        <strain evidence="16 17">San Diego</strain>
    </source>
</reference>
<name>A0A553P623_TIGCA</name>
<keyword evidence="4" id="KW-0633">Potassium transport</keyword>
<dbReference type="EMBL" id="VCGU01000007">
    <property type="protein sequence ID" value="TRY73133.1"/>
    <property type="molecule type" value="Genomic_DNA"/>
</dbReference>
<evidence type="ECO:0000256" key="1">
    <source>
        <dbReference type="ARBA" id="ARBA00004141"/>
    </source>
</evidence>
<feature type="compositionally biased region" description="Acidic residues" evidence="13">
    <location>
        <begin position="253"/>
        <end position="276"/>
    </location>
</feature>
<feature type="region of interest" description="Disordered" evidence="13">
    <location>
        <begin position="240"/>
        <end position="276"/>
    </location>
</feature>
<dbReference type="InterPro" id="IPR003092">
    <property type="entry name" value="2pore_dom_K_chnl_TASK"/>
</dbReference>
<evidence type="ECO:0000259" key="15">
    <source>
        <dbReference type="Pfam" id="PF07885"/>
    </source>
</evidence>
<evidence type="ECO:0000256" key="11">
    <source>
        <dbReference type="ARBA" id="ARBA00023303"/>
    </source>
</evidence>
<accession>A0A553P623</accession>
<keyword evidence="11" id="KW-0407">Ion channel</keyword>
<dbReference type="PRINTS" id="PR01095">
    <property type="entry name" value="TASKCHANNEL"/>
</dbReference>